<keyword evidence="2" id="KW-1185">Reference proteome</keyword>
<evidence type="ECO:0000313" key="2">
    <source>
        <dbReference type="Proteomes" id="UP000266721"/>
    </source>
</evidence>
<dbReference type="Proteomes" id="UP000266721">
    <property type="component" value="Unassembled WGS sequence"/>
</dbReference>
<feature type="non-terminal residue" evidence="1">
    <location>
        <position position="1"/>
    </location>
</feature>
<dbReference type="AlphaFoldDB" id="A0A409V753"/>
<name>A0A409V753_MYTGA</name>
<dbReference type="EMBL" id="KV599261">
    <property type="protein sequence ID" value="OPL20845.1"/>
    <property type="molecule type" value="Genomic_DNA"/>
</dbReference>
<gene>
    <name evidence="1" type="ORF">AM593_04592</name>
</gene>
<evidence type="ECO:0000313" key="1">
    <source>
        <dbReference type="EMBL" id="OPL20845.1"/>
    </source>
</evidence>
<sequence>MSLLKTKRASGVNTKFNLGIYDEFIDSHVFSVTNVLCIKKVKQYQVSLLVLDMAERVIVFLVTEIITVLNGIAQKQTVLTLLFQKLVVHFVMVHVSMEEEFSEMTNISHAMMDVMDVPATLPHL</sequence>
<proteinExistence type="predicted"/>
<organism evidence="1 2">
    <name type="scientific">Mytilus galloprovincialis</name>
    <name type="common">Mediterranean mussel</name>
    <dbReference type="NCBI Taxonomy" id="29158"/>
    <lineage>
        <taxon>Eukaryota</taxon>
        <taxon>Metazoa</taxon>
        <taxon>Spiralia</taxon>
        <taxon>Lophotrochozoa</taxon>
        <taxon>Mollusca</taxon>
        <taxon>Bivalvia</taxon>
        <taxon>Autobranchia</taxon>
        <taxon>Pteriomorphia</taxon>
        <taxon>Mytilida</taxon>
        <taxon>Mytiloidea</taxon>
        <taxon>Mytilidae</taxon>
        <taxon>Mytilinae</taxon>
        <taxon>Mytilus</taxon>
    </lineage>
</organism>
<reference evidence="1 2" key="1">
    <citation type="journal article" date="2016" name="PLoS ONE">
        <title>A First Insight into the Genome of the Filter-Feeder Mussel Mytilus galloprovincialis.</title>
        <authorList>
            <person name="Murgarella M."/>
            <person name="Puiu D."/>
            <person name="Novoa B."/>
            <person name="Figueras A."/>
            <person name="Posada D."/>
            <person name="Canchaya C."/>
        </authorList>
    </citation>
    <scope>NUCLEOTIDE SEQUENCE [LARGE SCALE GENOMIC DNA]</scope>
    <source>
        <tissue evidence="1">Muscle</tissue>
    </source>
</reference>
<accession>A0A409V753</accession>
<protein>
    <submittedName>
        <fullName evidence="1">Uncharacterized protein</fullName>
    </submittedName>
</protein>